<dbReference type="UniPathway" id="UPA00554">
    <property type="reaction ID" value="UER00611"/>
</dbReference>
<dbReference type="EC" id="1.1.1.27" evidence="3 7"/>
<evidence type="ECO:0000259" key="11">
    <source>
        <dbReference type="Pfam" id="PF02866"/>
    </source>
</evidence>
<dbReference type="InterPro" id="IPR022383">
    <property type="entry name" value="Lactate/malate_DH_C"/>
</dbReference>
<dbReference type="SUPFAM" id="SSF56327">
    <property type="entry name" value="LDH C-terminal domain-like"/>
    <property type="match status" value="1"/>
</dbReference>
<dbReference type="Pfam" id="PF02866">
    <property type="entry name" value="Ldh_1_C"/>
    <property type="match status" value="1"/>
</dbReference>
<comment type="similarity">
    <text evidence="2 7">Belongs to the LDH/MDH superfamily. LDH family.</text>
</comment>
<dbReference type="PIRSF" id="PIRSF000102">
    <property type="entry name" value="Lac_mal_DH"/>
    <property type="match status" value="1"/>
</dbReference>
<feature type="binding site" evidence="7">
    <location>
        <position position="238"/>
    </location>
    <ligand>
        <name>substrate</name>
    </ligand>
</feature>
<dbReference type="PANTHER" id="PTHR43128">
    <property type="entry name" value="L-2-HYDROXYCARBOXYLATE DEHYDROGENASE (NAD(P)(+))"/>
    <property type="match status" value="1"/>
</dbReference>
<dbReference type="NCBIfam" id="NF000824">
    <property type="entry name" value="PRK00066.1"/>
    <property type="match status" value="1"/>
</dbReference>
<dbReference type="HAMAP" id="MF_00488">
    <property type="entry name" value="Lactate_dehydrog"/>
    <property type="match status" value="1"/>
</dbReference>
<comment type="function">
    <text evidence="7">Catalyzes the conversion of lactate to pyruvate.</text>
</comment>
<evidence type="ECO:0000256" key="1">
    <source>
        <dbReference type="ARBA" id="ARBA00004843"/>
    </source>
</evidence>
<evidence type="ECO:0000256" key="5">
    <source>
        <dbReference type="ARBA" id="ARBA00023027"/>
    </source>
</evidence>
<organism evidence="12 13">
    <name type="scientific">Rhodohalobacter mucosus</name>
    <dbReference type="NCBI Taxonomy" id="2079485"/>
    <lineage>
        <taxon>Bacteria</taxon>
        <taxon>Pseudomonadati</taxon>
        <taxon>Balneolota</taxon>
        <taxon>Balneolia</taxon>
        <taxon>Balneolales</taxon>
        <taxon>Balneolaceae</taxon>
        <taxon>Rhodohalobacter</taxon>
    </lineage>
</organism>
<dbReference type="NCBIfam" id="NF004863">
    <property type="entry name" value="PRK06223.1"/>
    <property type="match status" value="1"/>
</dbReference>
<dbReference type="GO" id="GO:0005737">
    <property type="term" value="C:cytoplasm"/>
    <property type="evidence" value="ECO:0007669"/>
    <property type="project" value="UniProtKB-SubCell"/>
</dbReference>
<dbReference type="InterPro" id="IPR001236">
    <property type="entry name" value="Lactate/malate_DH_N"/>
</dbReference>
<keyword evidence="5 7" id="KW-0520">NAD</keyword>
<keyword evidence="4 7" id="KW-0560">Oxidoreductase</keyword>
<evidence type="ECO:0000256" key="6">
    <source>
        <dbReference type="ARBA" id="ARBA00049258"/>
    </source>
</evidence>
<feature type="domain" description="Lactate/malate dehydrogenase C-terminal" evidence="11">
    <location>
        <begin position="153"/>
        <end position="318"/>
    </location>
</feature>
<evidence type="ECO:0000313" key="13">
    <source>
        <dbReference type="Proteomes" id="UP000245533"/>
    </source>
</evidence>
<comment type="pathway">
    <text evidence="1 7">Fermentation; pyruvate fermentation to lactate; (S)-lactate from pyruvate: step 1/1.</text>
</comment>
<comment type="caution">
    <text evidence="12">The sequence shown here is derived from an EMBL/GenBank/DDBJ whole genome shotgun (WGS) entry which is preliminary data.</text>
</comment>
<feature type="binding site" evidence="7">
    <location>
        <begin position="87"/>
        <end position="88"/>
    </location>
    <ligand>
        <name>NAD(+)</name>
        <dbReference type="ChEBI" id="CHEBI:57540"/>
    </ligand>
</feature>
<dbReference type="GO" id="GO:0006096">
    <property type="term" value="P:glycolytic process"/>
    <property type="evidence" value="ECO:0007669"/>
    <property type="project" value="UniProtKB-UniRule"/>
</dbReference>
<dbReference type="PRINTS" id="PR00086">
    <property type="entry name" value="LLDHDRGNASE"/>
</dbReference>
<feature type="binding site" evidence="7">
    <location>
        <begin position="128"/>
        <end position="131"/>
    </location>
    <ligand>
        <name>substrate</name>
    </ligand>
</feature>
<feature type="binding site" evidence="9">
    <location>
        <begin position="18"/>
        <end position="23"/>
    </location>
    <ligand>
        <name>NAD(+)</name>
        <dbReference type="ChEBI" id="CHEBI:57540"/>
    </ligand>
</feature>
<feature type="binding site" evidence="7">
    <location>
        <position position="96"/>
    </location>
    <ligand>
        <name>substrate</name>
    </ligand>
</feature>
<reference evidence="12 13" key="1">
    <citation type="submission" date="2018-05" db="EMBL/GenBank/DDBJ databases">
        <title>Rhodohalobacter halophilus gen. nov., sp. nov., a moderately halophilic member of the family Balneolaceae.</title>
        <authorList>
            <person name="Liu Z.-W."/>
        </authorList>
    </citation>
    <scope>NUCLEOTIDE SEQUENCE [LARGE SCALE GENOMIC DNA]</scope>
    <source>
        <strain evidence="12 13">8A47</strain>
    </source>
</reference>
<dbReference type="Pfam" id="PF00056">
    <property type="entry name" value="Ldh_1_N"/>
    <property type="match status" value="1"/>
</dbReference>
<comment type="subunit">
    <text evidence="7">Homotetramer.</text>
</comment>
<dbReference type="NCBIfam" id="TIGR01771">
    <property type="entry name" value="L-LDH-NAD"/>
    <property type="match status" value="1"/>
</dbReference>
<comment type="caution">
    <text evidence="7">Lacks conserved residue(s) required for the propagation of feature annotation.</text>
</comment>
<evidence type="ECO:0000313" key="12">
    <source>
        <dbReference type="EMBL" id="PWN06276.1"/>
    </source>
</evidence>
<dbReference type="Gene3D" id="3.90.110.10">
    <property type="entry name" value="Lactate dehydrogenase/glycoside hydrolase, family 4, C-terminal"/>
    <property type="match status" value="1"/>
</dbReference>
<evidence type="ECO:0000256" key="3">
    <source>
        <dbReference type="ARBA" id="ARBA00012967"/>
    </source>
</evidence>
<comment type="activity regulation">
    <text evidence="7">Allosterically activated by fructose 1,6-bisphosphate (FBP).</text>
</comment>
<dbReference type="OrthoDB" id="9802969at2"/>
<feature type="binding site" evidence="7">
    <location>
        <position position="176"/>
    </location>
    <ligand>
        <name>beta-D-fructose 1,6-bisphosphate</name>
        <dbReference type="ChEBI" id="CHEBI:32966"/>
        <note>allosteric activator</note>
    </ligand>
</feature>
<dbReference type="SUPFAM" id="SSF51735">
    <property type="entry name" value="NAD(P)-binding Rossmann-fold domains"/>
    <property type="match status" value="1"/>
</dbReference>
<keyword evidence="7" id="KW-0963">Cytoplasm</keyword>
<dbReference type="PROSITE" id="PS00064">
    <property type="entry name" value="L_LDH"/>
    <property type="match status" value="1"/>
</dbReference>
<evidence type="ECO:0000256" key="8">
    <source>
        <dbReference type="PIRSR" id="PIRSR000102-1"/>
    </source>
</evidence>
<dbReference type="InterPro" id="IPR011304">
    <property type="entry name" value="L-lactate_DH"/>
</dbReference>
<dbReference type="InterPro" id="IPR001557">
    <property type="entry name" value="L-lactate/malate_DH"/>
</dbReference>
<dbReference type="InterPro" id="IPR015955">
    <property type="entry name" value="Lactate_DH/Glyco_Ohase_4_C"/>
</dbReference>
<dbReference type="CDD" id="cd05292">
    <property type="entry name" value="LDH_2"/>
    <property type="match status" value="1"/>
</dbReference>
<evidence type="ECO:0000256" key="4">
    <source>
        <dbReference type="ARBA" id="ARBA00023002"/>
    </source>
</evidence>
<accession>A0A316U0N3</accession>
<comment type="subcellular location">
    <subcellularLocation>
        <location evidence="7">Cytoplasm</location>
    </subcellularLocation>
</comment>
<dbReference type="Gene3D" id="3.40.50.720">
    <property type="entry name" value="NAD(P)-binding Rossmann-like Domain"/>
    <property type="match status" value="1"/>
</dbReference>
<sequence>MEKSEHQNWRSRKVAIVGAGAVGATFAYAMAQNGSADEICLIDLNEELCKGQVLDLSHGLPFYPTINIYAGSEKDYADADVIVITAGAAQKKGETRLDLLKKNSVIIEGIVDQITAQNSQAVIVVVTNPVDILTKIALERSGWDRSRVIGSGTVLDSSRFKYLLSEFFDVYVGSIHAYVLGEHGDSEFAAWSMANISGVQLDEYSRQLGIKDWDHEKEKIEHEVRNSAYHIIDYKGATNFGVGLALVQIVSAILKNQRRVLTVSYHLEGEYGIENISLATPCLITQHGVESIVGTELTDDEQNKLFRSAEVLTSEYDSLKA</sequence>
<feature type="modified residue" description="Phosphotyrosine" evidence="7">
    <location>
        <position position="229"/>
    </location>
</feature>
<dbReference type="InterPro" id="IPR018177">
    <property type="entry name" value="L-lactate_DH_AS"/>
</dbReference>
<feature type="binding site" evidence="7">
    <location>
        <position position="22"/>
    </location>
    <ligand>
        <name>NAD(+)</name>
        <dbReference type="ChEBI" id="CHEBI:57540"/>
    </ligand>
</feature>
<proteinExistence type="inferred from homology"/>
<feature type="active site" description="Proton acceptor" evidence="7 8">
    <location>
        <position position="183"/>
    </location>
</feature>
<dbReference type="EMBL" id="QGGB01000007">
    <property type="protein sequence ID" value="PWN06276.1"/>
    <property type="molecule type" value="Genomic_DNA"/>
</dbReference>
<keyword evidence="13" id="KW-1185">Reference proteome</keyword>
<dbReference type="GO" id="GO:0006089">
    <property type="term" value="P:lactate metabolic process"/>
    <property type="evidence" value="ECO:0007669"/>
    <property type="project" value="TreeGrafter"/>
</dbReference>
<feature type="binding site" evidence="7">
    <location>
        <begin position="156"/>
        <end position="159"/>
    </location>
    <ligand>
        <name>substrate</name>
    </ligand>
</feature>
<feature type="binding site" evidence="7">
    <location>
        <position position="90"/>
    </location>
    <ligand>
        <name>substrate</name>
    </ligand>
</feature>
<comment type="catalytic activity">
    <reaction evidence="6 7">
        <text>(S)-lactate + NAD(+) = pyruvate + NADH + H(+)</text>
        <dbReference type="Rhea" id="RHEA:23444"/>
        <dbReference type="ChEBI" id="CHEBI:15361"/>
        <dbReference type="ChEBI" id="CHEBI:15378"/>
        <dbReference type="ChEBI" id="CHEBI:16651"/>
        <dbReference type="ChEBI" id="CHEBI:57540"/>
        <dbReference type="ChEBI" id="CHEBI:57945"/>
        <dbReference type="EC" id="1.1.1.27"/>
    </reaction>
</comment>
<evidence type="ECO:0000256" key="2">
    <source>
        <dbReference type="ARBA" id="ARBA00006054"/>
    </source>
</evidence>
<feature type="domain" description="Lactate/malate dehydrogenase N-terminal" evidence="10">
    <location>
        <begin position="13"/>
        <end position="150"/>
    </location>
</feature>
<evidence type="ECO:0000256" key="7">
    <source>
        <dbReference type="HAMAP-Rule" id="MF_00488"/>
    </source>
</evidence>
<feature type="binding site" evidence="7 9">
    <location>
        <position position="43"/>
    </location>
    <ligand>
        <name>NAD(+)</name>
        <dbReference type="ChEBI" id="CHEBI:57540"/>
    </ligand>
</feature>
<feature type="binding site" evidence="9">
    <location>
        <position position="103"/>
    </location>
    <ligand>
        <name>NAD(+)</name>
        <dbReference type="ChEBI" id="CHEBI:57540"/>
    </ligand>
</feature>
<feature type="binding site" evidence="7">
    <location>
        <position position="161"/>
    </location>
    <ligand>
        <name>beta-D-fructose 1,6-bisphosphate</name>
        <dbReference type="ChEBI" id="CHEBI:32966"/>
        <note>allosteric activator</note>
    </ligand>
</feature>
<dbReference type="GO" id="GO:0004459">
    <property type="term" value="F:L-lactate dehydrogenase (NAD+) activity"/>
    <property type="evidence" value="ECO:0007669"/>
    <property type="project" value="UniProtKB-UniRule"/>
</dbReference>
<protein>
    <recommendedName>
        <fullName evidence="3 7">L-lactate dehydrogenase</fullName>
        <shortName evidence="7">L-LDH</shortName>
        <ecNumber evidence="3 7">1.1.1.27</ecNumber>
    </recommendedName>
</protein>
<name>A0A316U0N3_9BACT</name>
<dbReference type="RefSeq" id="WP_109647069.1">
    <property type="nucleotide sequence ID" value="NZ_QGGB01000007.1"/>
</dbReference>
<dbReference type="AlphaFoldDB" id="A0A316U0N3"/>
<feature type="binding site" evidence="7 9">
    <location>
        <begin position="126"/>
        <end position="128"/>
    </location>
    <ligand>
        <name>NAD(+)</name>
        <dbReference type="ChEBI" id="CHEBI:57540"/>
    </ligand>
</feature>
<feature type="binding site" evidence="7">
    <location>
        <position position="151"/>
    </location>
    <ligand>
        <name>NAD(+)</name>
        <dbReference type="ChEBI" id="CHEBI:57540"/>
    </ligand>
</feature>
<dbReference type="PANTHER" id="PTHR43128:SF16">
    <property type="entry name" value="L-LACTATE DEHYDROGENASE"/>
    <property type="match status" value="1"/>
</dbReference>
<keyword evidence="7" id="KW-0021">Allosteric enzyme</keyword>
<dbReference type="InterPro" id="IPR036291">
    <property type="entry name" value="NAD(P)-bd_dom_sf"/>
</dbReference>
<gene>
    <name evidence="7" type="primary">ldh</name>
    <name evidence="12" type="ORF">DDZ15_10645</name>
</gene>
<keyword evidence="7" id="KW-0597">Phosphoprotein</keyword>
<evidence type="ECO:0000256" key="9">
    <source>
        <dbReference type="PIRSR" id="PIRSR000102-3"/>
    </source>
</evidence>
<evidence type="ECO:0000259" key="10">
    <source>
        <dbReference type="Pfam" id="PF00056"/>
    </source>
</evidence>
<dbReference type="Proteomes" id="UP000245533">
    <property type="component" value="Unassembled WGS sequence"/>
</dbReference>